<dbReference type="PANTHER" id="PTHR30575">
    <property type="entry name" value="PEPTIDASE M20"/>
    <property type="match status" value="1"/>
</dbReference>
<evidence type="ECO:0000313" key="3">
    <source>
        <dbReference type="EMBL" id="MST91464.1"/>
    </source>
</evidence>
<dbReference type="InterPro" id="IPR017439">
    <property type="entry name" value="Amidohydrolase"/>
</dbReference>
<dbReference type="Pfam" id="PF07687">
    <property type="entry name" value="M20_dimer"/>
    <property type="match status" value="1"/>
</dbReference>
<dbReference type="GO" id="GO:0005737">
    <property type="term" value="C:cytoplasm"/>
    <property type="evidence" value="ECO:0007669"/>
    <property type="project" value="TreeGrafter"/>
</dbReference>
<dbReference type="GO" id="GO:0071713">
    <property type="term" value="F:para-aminobenzoyl-glutamate hydrolase activity"/>
    <property type="evidence" value="ECO:0007669"/>
    <property type="project" value="TreeGrafter"/>
</dbReference>
<dbReference type="PIRSF" id="PIRSF037226">
    <property type="entry name" value="Amidohydrolase_ACY1L2_prd"/>
    <property type="match status" value="1"/>
</dbReference>
<dbReference type="GO" id="GO:0046657">
    <property type="term" value="P:folic acid catabolic process"/>
    <property type="evidence" value="ECO:0007669"/>
    <property type="project" value="TreeGrafter"/>
</dbReference>
<dbReference type="InterPro" id="IPR052030">
    <property type="entry name" value="Peptidase_M20/M20A_hydrolases"/>
</dbReference>
<dbReference type="Gene3D" id="3.40.630.10">
    <property type="entry name" value="Zn peptidases"/>
    <property type="match status" value="1"/>
</dbReference>
<evidence type="ECO:0000256" key="1">
    <source>
        <dbReference type="PIRNR" id="PIRNR037226"/>
    </source>
</evidence>
<dbReference type="InterPro" id="IPR002933">
    <property type="entry name" value="Peptidase_M20"/>
</dbReference>
<dbReference type="Proteomes" id="UP000431913">
    <property type="component" value="Unassembled WGS sequence"/>
</dbReference>
<dbReference type="EMBL" id="VUNJ01000005">
    <property type="protein sequence ID" value="MST91464.1"/>
    <property type="molecule type" value="Genomic_DNA"/>
</dbReference>
<name>A0A6I2U5P9_9FIRM</name>
<dbReference type="SUPFAM" id="SSF53187">
    <property type="entry name" value="Zn-dependent exopeptidases"/>
    <property type="match status" value="1"/>
</dbReference>
<dbReference type="Gene3D" id="3.30.70.360">
    <property type="match status" value="1"/>
</dbReference>
<comment type="caution">
    <text evidence="3">The sequence shown here is derived from an EMBL/GenBank/DDBJ whole genome shotgun (WGS) entry which is preliminary data.</text>
</comment>
<organism evidence="3 4">
    <name type="scientific">Ruthenibacterium lactatiformans</name>
    <dbReference type="NCBI Taxonomy" id="1550024"/>
    <lineage>
        <taxon>Bacteria</taxon>
        <taxon>Bacillati</taxon>
        <taxon>Bacillota</taxon>
        <taxon>Clostridia</taxon>
        <taxon>Eubacteriales</taxon>
        <taxon>Oscillospiraceae</taxon>
        <taxon>Ruthenibacterium</taxon>
    </lineage>
</organism>
<protein>
    <recommendedName>
        <fullName evidence="1">Peptidase M20 domain-containing protein 2</fullName>
    </recommendedName>
</protein>
<dbReference type="SUPFAM" id="SSF55031">
    <property type="entry name" value="Bacterial exopeptidase dimerisation domain"/>
    <property type="match status" value="1"/>
</dbReference>
<accession>A0A6I2U5P9</accession>
<reference evidence="3 4" key="1">
    <citation type="submission" date="2019-08" db="EMBL/GenBank/DDBJ databases">
        <title>In-depth cultivation of the pig gut microbiome towards novel bacterial diversity and tailored functional studies.</title>
        <authorList>
            <person name="Wylensek D."/>
            <person name="Hitch T.C.A."/>
            <person name="Clavel T."/>
        </authorList>
    </citation>
    <scope>NUCLEOTIDE SEQUENCE [LARGE SCALE GENOMIC DNA]</scope>
    <source>
        <strain evidence="3 4">WCA3-601-WT-6J</strain>
    </source>
</reference>
<dbReference type="AlphaFoldDB" id="A0A6I2U5P9"/>
<proteinExistence type="inferred from homology"/>
<evidence type="ECO:0000259" key="2">
    <source>
        <dbReference type="Pfam" id="PF07687"/>
    </source>
</evidence>
<dbReference type="Pfam" id="PF01546">
    <property type="entry name" value="Peptidase_M20"/>
    <property type="match status" value="1"/>
</dbReference>
<gene>
    <name evidence="3" type="ORF">FYJ76_05845</name>
</gene>
<comment type="similarity">
    <text evidence="1">Belongs to the peptidase M20A family.</text>
</comment>
<dbReference type="InterPro" id="IPR036264">
    <property type="entry name" value="Bact_exopeptidase_dim_dom"/>
</dbReference>
<evidence type="ECO:0000313" key="4">
    <source>
        <dbReference type="Proteomes" id="UP000431913"/>
    </source>
</evidence>
<feature type="domain" description="Peptidase M20 dimerisation" evidence="2">
    <location>
        <begin position="201"/>
        <end position="296"/>
    </location>
</feature>
<dbReference type="PANTHER" id="PTHR30575:SF3">
    <property type="entry name" value="PEPTIDASE M20 DIMERISATION DOMAIN-CONTAINING PROTEIN"/>
    <property type="match status" value="1"/>
</dbReference>
<sequence>MNTMTDALKRAACAAIDAQAQRLTAFGRDILAHPELGYKETRTAGKVLEAFAALGLTDVTRPARTGVKGWLWRGAGPRVAVIGELDAVLSPGHPFADKATGAAHACGHNAQLASMLGCAVGLRAVADSLAGSVCLLAAPAEEYVEIGWRAGLRRAGEVQYLGGKQQLIAEGAFDDIDMAMMVHSETDAPRPRAVVAGAAGGFIGKELRFLGKEAHAGGAPWEGVNALNAASLAIAAIHANRETFRDEDHVRVHPIITKGGDLVNTVPADVRMESYVRAASVQAMRTANAKVNRAARGTAYAVGARVEIDDMPGYLPLAQNAALSELFAANVPVCAPGLAVERGLPFCGSTDMGDVSYLLPVIQPTVSGFSGAAHSRDFAVADEALAYLAPAKLMAATVIDLLAGGAAKGRSVLADAPRRTRDEYSALWRDILAQPGEG</sequence>
<dbReference type="InterPro" id="IPR011650">
    <property type="entry name" value="Peptidase_M20_dimer"/>
</dbReference>
<dbReference type="GO" id="GO:0016805">
    <property type="term" value="F:dipeptidase activity"/>
    <property type="evidence" value="ECO:0007669"/>
    <property type="project" value="InterPro"/>
</dbReference>
<dbReference type="InterPro" id="IPR017144">
    <property type="entry name" value="Xaa-Arg_dipeptidase"/>
</dbReference>
<dbReference type="RefSeq" id="WP_154522183.1">
    <property type="nucleotide sequence ID" value="NZ_JBKWZA010000007.1"/>
</dbReference>
<dbReference type="NCBIfam" id="TIGR01891">
    <property type="entry name" value="amidohydrolases"/>
    <property type="match status" value="1"/>
</dbReference>
<keyword evidence="3" id="KW-0378">Hydrolase</keyword>